<gene>
    <name evidence="7" type="ORF">TCAL_08477</name>
</gene>
<feature type="non-terminal residue" evidence="7">
    <location>
        <position position="484"/>
    </location>
</feature>
<feature type="transmembrane region" description="Helical" evidence="6">
    <location>
        <begin position="323"/>
        <end position="340"/>
    </location>
</feature>
<reference evidence="7 8" key="1">
    <citation type="journal article" date="2018" name="Nat. Ecol. Evol.">
        <title>Genomic signatures of mitonuclear coevolution across populations of Tigriopus californicus.</title>
        <authorList>
            <person name="Barreto F.S."/>
            <person name="Watson E.T."/>
            <person name="Lima T.G."/>
            <person name="Willett C.S."/>
            <person name="Edmands S."/>
            <person name="Li W."/>
            <person name="Burton R.S."/>
        </authorList>
    </citation>
    <scope>NUCLEOTIDE SEQUENCE [LARGE SCALE GENOMIC DNA]</scope>
    <source>
        <strain evidence="7 8">San Diego</strain>
    </source>
</reference>
<accession>A0A553N9D1</accession>
<dbReference type="EMBL" id="VCGU01000459">
    <property type="protein sequence ID" value="TRY62040.1"/>
    <property type="molecule type" value="Genomic_DNA"/>
</dbReference>
<proteinExistence type="predicted"/>
<dbReference type="PANTHER" id="PTHR24064">
    <property type="entry name" value="SOLUTE CARRIER FAMILY 22 MEMBER"/>
    <property type="match status" value="1"/>
</dbReference>
<evidence type="ECO:0000256" key="6">
    <source>
        <dbReference type="SAM" id="Phobius"/>
    </source>
</evidence>
<feature type="transmembrane region" description="Helical" evidence="6">
    <location>
        <begin position="153"/>
        <end position="176"/>
    </location>
</feature>
<feature type="transmembrane region" description="Helical" evidence="6">
    <location>
        <begin position="408"/>
        <end position="429"/>
    </location>
</feature>
<feature type="compositionally biased region" description="Acidic residues" evidence="5">
    <location>
        <begin position="463"/>
        <end position="484"/>
    </location>
</feature>
<feature type="transmembrane region" description="Helical" evidence="6">
    <location>
        <begin position="264"/>
        <end position="281"/>
    </location>
</feature>
<keyword evidence="4 6" id="KW-0472">Membrane</keyword>
<dbReference type="CDD" id="cd17317">
    <property type="entry name" value="MFS_SLC22"/>
    <property type="match status" value="1"/>
</dbReference>
<dbReference type="Pfam" id="PF07690">
    <property type="entry name" value="MFS_1"/>
    <property type="match status" value="1"/>
</dbReference>
<keyword evidence="2 6" id="KW-0812">Transmembrane</keyword>
<evidence type="ECO:0000256" key="1">
    <source>
        <dbReference type="ARBA" id="ARBA00004141"/>
    </source>
</evidence>
<feature type="non-terminal residue" evidence="7">
    <location>
        <position position="1"/>
    </location>
</feature>
<dbReference type="Gene3D" id="1.20.1250.20">
    <property type="entry name" value="MFS general substrate transporter like domains"/>
    <property type="match status" value="1"/>
</dbReference>
<feature type="transmembrane region" description="Helical" evidence="6">
    <location>
        <begin position="293"/>
        <end position="311"/>
    </location>
</feature>
<protein>
    <recommendedName>
        <fullName evidence="9">Major facilitator superfamily (MFS) profile domain-containing protein</fullName>
    </recommendedName>
</protein>
<dbReference type="GO" id="GO:0022857">
    <property type="term" value="F:transmembrane transporter activity"/>
    <property type="evidence" value="ECO:0007669"/>
    <property type="project" value="InterPro"/>
</dbReference>
<evidence type="ECO:0000256" key="4">
    <source>
        <dbReference type="ARBA" id="ARBA00023136"/>
    </source>
</evidence>
<dbReference type="InterPro" id="IPR036259">
    <property type="entry name" value="MFS_trans_sf"/>
</dbReference>
<evidence type="ECO:0000256" key="2">
    <source>
        <dbReference type="ARBA" id="ARBA00022692"/>
    </source>
</evidence>
<dbReference type="GO" id="GO:0016020">
    <property type="term" value="C:membrane"/>
    <property type="evidence" value="ECO:0007669"/>
    <property type="project" value="UniProtKB-SubCell"/>
</dbReference>
<evidence type="ECO:0000313" key="7">
    <source>
        <dbReference type="EMBL" id="TRY62040.1"/>
    </source>
</evidence>
<feature type="region of interest" description="Disordered" evidence="5">
    <location>
        <begin position="461"/>
        <end position="484"/>
    </location>
</feature>
<feature type="transmembrane region" description="Helical" evidence="6">
    <location>
        <begin position="346"/>
        <end position="369"/>
    </location>
</feature>
<dbReference type="STRING" id="6832.A0A553N9D1"/>
<dbReference type="Proteomes" id="UP000318571">
    <property type="component" value="Chromosome 8"/>
</dbReference>
<organism evidence="7 8">
    <name type="scientific">Tigriopus californicus</name>
    <name type="common">Marine copepod</name>
    <dbReference type="NCBI Taxonomy" id="6832"/>
    <lineage>
        <taxon>Eukaryota</taxon>
        <taxon>Metazoa</taxon>
        <taxon>Ecdysozoa</taxon>
        <taxon>Arthropoda</taxon>
        <taxon>Crustacea</taxon>
        <taxon>Multicrustacea</taxon>
        <taxon>Hexanauplia</taxon>
        <taxon>Copepoda</taxon>
        <taxon>Harpacticoida</taxon>
        <taxon>Harpacticidae</taxon>
        <taxon>Tigriopus</taxon>
    </lineage>
</organism>
<dbReference type="InterPro" id="IPR011701">
    <property type="entry name" value="MFS"/>
</dbReference>
<evidence type="ECO:0008006" key="9">
    <source>
        <dbReference type="Google" id="ProtNLM"/>
    </source>
</evidence>
<name>A0A553N9D1_TIGCA</name>
<evidence type="ECO:0000256" key="5">
    <source>
        <dbReference type="SAM" id="MobiDB-lite"/>
    </source>
</evidence>
<dbReference type="AlphaFoldDB" id="A0A553N9D1"/>
<feature type="transmembrane region" description="Helical" evidence="6">
    <location>
        <begin position="182"/>
        <end position="200"/>
    </location>
</feature>
<keyword evidence="8" id="KW-1185">Reference proteome</keyword>
<comment type="subcellular location">
    <subcellularLocation>
        <location evidence="1">Membrane</location>
        <topology evidence="1">Multi-pass membrane protein</topology>
    </subcellularLocation>
</comment>
<comment type="caution">
    <text evidence="7">The sequence shown here is derived from an EMBL/GenBank/DDBJ whole genome shotgun (WGS) entry which is preliminary data.</text>
</comment>
<keyword evidence="3 6" id="KW-1133">Transmembrane helix</keyword>
<sequence>DVGPFGAFQKTFYFLLCLPCTLTAFVTLASVFTAAIPPHRCFIPSCDTPNSTYKQAFDPGDPFATFSIPSGNQSGGFNSCQMYKVAPGTKEVCQADHFDLVETETCSRIASGLAPNYPVYLAMNFLVAFGQLGLFQTAFILSVENVGKDYRVFCSIIIEYFFVLGEILLTLVAYFVRDWRYVILYVMVPAVGFVFYWPILPESVRWLLTQRKYDKAQREVNRICRWNKTQFIGLDDYKEQVAENSLPNEGVLELLKSKVLVSRSINVCYCWFVVSMTFYGLSMNATSLAGDPFLNFLLVSLAEIPGYTLSYLSMERLGRRKSISISLLIGGVACIIGPFVPTDMEWLTIALFLLGKMGVTCAFGTVYLFTSELYPTTLRTLGVGFSSMFGRIGAIISPEVASLSLTAFWLPMVIFGGNAVFSGVIINFLPETLGKELPDTIEDSLTLGQRVTRVGENTHVDEALDDDHSDGDEGDDDDQAPLLV</sequence>
<dbReference type="SUPFAM" id="SSF103473">
    <property type="entry name" value="MFS general substrate transporter"/>
    <property type="match status" value="1"/>
</dbReference>
<feature type="transmembrane region" description="Helical" evidence="6">
    <location>
        <begin position="117"/>
        <end position="141"/>
    </location>
</feature>
<feature type="transmembrane region" description="Helical" evidence="6">
    <location>
        <begin position="12"/>
        <end position="36"/>
    </location>
</feature>
<feature type="transmembrane region" description="Helical" evidence="6">
    <location>
        <begin position="376"/>
        <end position="396"/>
    </location>
</feature>
<dbReference type="OMA" id="ACFNAVY"/>
<evidence type="ECO:0000313" key="8">
    <source>
        <dbReference type="Proteomes" id="UP000318571"/>
    </source>
</evidence>
<evidence type="ECO:0000256" key="3">
    <source>
        <dbReference type="ARBA" id="ARBA00022989"/>
    </source>
</evidence>